<dbReference type="PANTHER" id="PTHR33236">
    <property type="entry name" value="INTRAFLAGELLAR TRANSPORT PROTEIN 122 FAMILY PROTEIN-RELATED"/>
    <property type="match status" value="1"/>
</dbReference>
<evidence type="ECO:0000259" key="1">
    <source>
        <dbReference type="Pfam" id="PF26080"/>
    </source>
</evidence>
<organism evidence="2">
    <name type="scientific">Lepeophtheirus salmonis</name>
    <name type="common">Salmon louse</name>
    <name type="synonym">Caligus salmonis</name>
    <dbReference type="NCBI Taxonomy" id="72036"/>
    <lineage>
        <taxon>Eukaryota</taxon>
        <taxon>Metazoa</taxon>
        <taxon>Ecdysozoa</taxon>
        <taxon>Arthropoda</taxon>
        <taxon>Crustacea</taxon>
        <taxon>Multicrustacea</taxon>
        <taxon>Hexanauplia</taxon>
        <taxon>Copepoda</taxon>
        <taxon>Siphonostomatoida</taxon>
        <taxon>Caligidae</taxon>
        <taxon>Lepeophtheirus</taxon>
    </lineage>
</organism>
<name>A0A0K2TIA3_LEPSM</name>
<dbReference type="InterPro" id="IPR035914">
    <property type="entry name" value="Sperma_CUB_dom_sf"/>
</dbReference>
<feature type="domain" description="CUB" evidence="1">
    <location>
        <begin position="243"/>
        <end position="398"/>
    </location>
</feature>
<reference evidence="2" key="1">
    <citation type="submission" date="2014-05" db="EMBL/GenBank/DDBJ databases">
        <authorList>
            <person name="Chronopoulou M."/>
        </authorList>
    </citation>
    <scope>NUCLEOTIDE SEQUENCE</scope>
    <source>
        <tissue evidence="2">Whole organism</tissue>
    </source>
</reference>
<accession>A0A0K2TIA3</accession>
<sequence>QFPFNLNLSIELRMYKLLIILSISLLFIDFSKSTSKNDRDGKFLSLFSIVQFKNEACRSTSTISNGGSGSTSRNGTCYTDVECTNKGGLAAGQCAAGFGVCCVFLVSSSGSTIRENCTYVTNPGFPNAYTGSTAVSYTINKAHIDICKLRLDFESFTTNGPSSSEEVDGGKCVDTFMITTSTLVDQSVPTICGQNTGQHVYIDIGNGESDTAQMRFNFMGDSGVRMWEIKVSQLKCDAPFSAPPGCLQYHEGLTGKLTTFNFPVTDTSHLADQRYSICIRQESGFCCIRYKVCSEPNAFSLWVKEAKAMIDTGCTLDFIGIEGSSSDCTCGAPGLNLSDRYCGAKLNTQAMAEVNAPICDCTPPFRVNIVTDADVDAGDMGATKNMAKSRGVCLTWSQTRCCS</sequence>
<dbReference type="InterPro" id="IPR058698">
    <property type="entry name" value="CUB_metazoa"/>
</dbReference>
<dbReference type="OrthoDB" id="2105077at2759"/>
<dbReference type="Pfam" id="PF26080">
    <property type="entry name" value="CUB_animal"/>
    <property type="match status" value="1"/>
</dbReference>
<evidence type="ECO:0000313" key="2">
    <source>
        <dbReference type="EMBL" id="CDW25251.1"/>
    </source>
</evidence>
<feature type="non-terminal residue" evidence="2">
    <location>
        <position position="1"/>
    </location>
</feature>
<dbReference type="PANTHER" id="PTHR33236:SF5">
    <property type="entry name" value="CUB DOMAIN-CONTAINING PROTEIN"/>
    <property type="match status" value="1"/>
</dbReference>
<protein>
    <recommendedName>
        <fullName evidence="1">CUB domain-containing protein</fullName>
    </recommendedName>
</protein>
<dbReference type="EMBL" id="HACA01007890">
    <property type="protein sequence ID" value="CDW25251.1"/>
    <property type="molecule type" value="Transcribed_RNA"/>
</dbReference>
<dbReference type="Gene3D" id="2.60.120.290">
    <property type="entry name" value="Spermadhesin, CUB domain"/>
    <property type="match status" value="1"/>
</dbReference>
<proteinExistence type="predicted"/>
<dbReference type="AlphaFoldDB" id="A0A0K2TIA3"/>